<keyword evidence="1 3" id="KW-0853">WD repeat</keyword>
<dbReference type="InterPro" id="IPR051510">
    <property type="entry name" value="SKI8"/>
</dbReference>
<dbReference type="EMBL" id="LSRL02000001">
    <property type="protein sequence ID" value="TDG53243.1"/>
    <property type="molecule type" value="Genomic_DNA"/>
</dbReference>
<dbReference type="Gene3D" id="2.130.10.10">
    <property type="entry name" value="YVTN repeat-like/Quinoprotein amine dehydrogenase"/>
    <property type="match status" value="1"/>
</dbReference>
<dbReference type="SMART" id="SM00320">
    <property type="entry name" value="WD40"/>
    <property type="match status" value="5"/>
</dbReference>
<dbReference type="InterPro" id="IPR015943">
    <property type="entry name" value="WD40/YVTN_repeat-like_dom_sf"/>
</dbReference>
<dbReference type="PANTHER" id="PTHR44090">
    <property type="entry name" value="WD REPEAT-CONTAINING PROTEIN 61"/>
    <property type="match status" value="1"/>
</dbReference>
<name>A0A484BX20_DRONA</name>
<evidence type="ECO:0000313" key="4">
    <source>
        <dbReference type="EMBL" id="TDG53243.1"/>
    </source>
</evidence>
<comment type="caution">
    <text evidence="4">The sequence shown here is derived from an EMBL/GenBank/DDBJ whole genome shotgun (WGS) entry which is preliminary data.</text>
</comment>
<organism evidence="4 5">
    <name type="scientific">Drosophila navojoa</name>
    <name type="common">Fruit fly</name>
    <dbReference type="NCBI Taxonomy" id="7232"/>
    <lineage>
        <taxon>Eukaryota</taxon>
        <taxon>Metazoa</taxon>
        <taxon>Ecdysozoa</taxon>
        <taxon>Arthropoda</taxon>
        <taxon>Hexapoda</taxon>
        <taxon>Insecta</taxon>
        <taxon>Pterygota</taxon>
        <taxon>Neoptera</taxon>
        <taxon>Endopterygota</taxon>
        <taxon>Diptera</taxon>
        <taxon>Brachycera</taxon>
        <taxon>Muscomorpha</taxon>
        <taxon>Ephydroidea</taxon>
        <taxon>Drosophilidae</taxon>
        <taxon>Drosophila</taxon>
    </lineage>
</organism>
<dbReference type="GO" id="GO:0016593">
    <property type="term" value="C:Cdc73/Paf1 complex"/>
    <property type="evidence" value="ECO:0007669"/>
    <property type="project" value="TreeGrafter"/>
</dbReference>
<keyword evidence="5" id="KW-1185">Reference proteome</keyword>
<evidence type="ECO:0000313" key="5">
    <source>
        <dbReference type="Proteomes" id="UP000295192"/>
    </source>
</evidence>
<dbReference type="PROSITE" id="PS50294">
    <property type="entry name" value="WD_REPEATS_REGION"/>
    <property type="match status" value="1"/>
</dbReference>
<dbReference type="AlphaFoldDB" id="A0A484BX20"/>
<dbReference type="InterPro" id="IPR036322">
    <property type="entry name" value="WD40_repeat_dom_sf"/>
</dbReference>
<feature type="repeat" description="WD" evidence="3">
    <location>
        <begin position="248"/>
        <end position="289"/>
    </location>
</feature>
<proteinExistence type="predicted"/>
<sequence>MDETTNIDQQPEHRVWCCAWGLFEGQPNDNCSTTDDGELEQGGNGKPKEFIITGGNVPQLKIVHISPNDGSAFPFEYTHQLPGMGIHNLALSSDNSCISAVSMDGNLMLVNVMGGIRLPRVTHCHISNIWSTAFSRNPDCVYAGSGSGHVFKYDTTLGTLQYSYDTGRCENILGLAISGDQRLVGTTDYQGNFTLIDGGTGTVLRRRNHKEPMRRLAYDQLTRYALAACDDKTIRLIDLPSGRLRETLLAHDAIVMAVDISPDGLRFVSGAFDGSIKVWDVRMTKCALSFQCGYTTNLWDVAFNKLSNKISVVGDGKGLGVYYCLGNREMLLV</sequence>
<dbReference type="OrthoDB" id="17410at2759"/>
<protein>
    <submittedName>
        <fullName evidence="4">Uncharacterized protein</fullName>
    </submittedName>
</protein>
<keyword evidence="2" id="KW-0677">Repeat</keyword>
<dbReference type="PROSITE" id="PS50082">
    <property type="entry name" value="WD_REPEATS_2"/>
    <property type="match status" value="1"/>
</dbReference>
<evidence type="ECO:0000256" key="3">
    <source>
        <dbReference type="PROSITE-ProRule" id="PRU00221"/>
    </source>
</evidence>
<gene>
    <name evidence="4" type="ORF">AWZ03_000058</name>
</gene>
<evidence type="ECO:0000256" key="2">
    <source>
        <dbReference type="ARBA" id="ARBA00022737"/>
    </source>
</evidence>
<reference evidence="4 5" key="1">
    <citation type="journal article" date="2019" name="J. Hered.">
        <title>An Improved Genome Assembly for Drosophila navojoa, the Basal Species in the mojavensis Cluster.</title>
        <authorList>
            <person name="Vanderlinde T."/>
            <person name="Dupim E.G."/>
            <person name="Nazario-Yepiz N.O."/>
            <person name="Carvalho A.B."/>
        </authorList>
    </citation>
    <scope>NUCLEOTIDE SEQUENCE [LARGE SCALE GENOMIC DNA]</scope>
    <source>
        <strain evidence="4">Navoj_Jal97</strain>
        <tissue evidence="4">Whole organism</tissue>
    </source>
</reference>
<accession>A0A484BX20</accession>
<dbReference type="PANTHER" id="PTHR44090:SF1">
    <property type="entry name" value="SUPERKILLER COMPLEX PROTEIN 8"/>
    <property type="match status" value="1"/>
</dbReference>
<dbReference type="SUPFAM" id="SSF50978">
    <property type="entry name" value="WD40 repeat-like"/>
    <property type="match status" value="1"/>
</dbReference>
<dbReference type="STRING" id="7232.A0A484BX20"/>
<dbReference type="Proteomes" id="UP000295192">
    <property type="component" value="Unassembled WGS sequence"/>
</dbReference>
<dbReference type="OMA" id="NLWDVAF"/>
<evidence type="ECO:0000256" key="1">
    <source>
        <dbReference type="ARBA" id="ARBA00022574"/>
    </source>
</evidence>
<dbReference type="InterPro" id="IPR001680">
    <property type="entry name" value="WD40_rpt"/>
</dbReference>
<dbReference type="Pfam" id="PF00400">
    <property type="entry name" value="WD40"/>
    <property type="match status" value="1"/>
</dbReference>